<dbReference type="GO" id="GO:0009893">
    <property type="term" value="P:positive regulation of metabolic process"/>
    <property type="evidence" value="ECO:0007669"/>
    <property type="project" value="UniProtKB-ARBA"/>
</dbReference>
<evidence type="ECO:0000256" key="2">
    <source>
        <dbReference type="ARBA" id="ARBA00023125"/>
    </source>
</evidence>
<dbReference type="InterPro" id="IPR018060">
    <property type="entry name" value="HTH_AraC"/>
</dbReference>
<accession>A0A4Q9QLD4</accession>
<keyword evidence="3" id="KW-0804">Transcription</keyword>
<reference evidence="5 6" key="1">
    <citation type="submission" date="2018-06" db="EMBL/GenBank/DDBJ databases">
        <title>Three novel Pseudomonas species isolated from symptomatic oak.</title>
        <authorList>
            <person name="Bueno-Gonzalez V."/>
            <person name="Brady C."/>
        </authorList>
    </citation>
    <scope>NUCLEOTIDE SEQUENCE [LARGE SCALE GENOMIC DNA]</scope>
    <source>
        <strain evidence="5 6">P9A</strain>
    </source>
</reference>
<proteinExistence type="predicted"/>
<dbReference type="PANTHER" id="PTHR43436">
    <property type="entry name" value="ARAC-FAMILY TRANSCRIPTIONAL REGULATOR"/>
    <property type="match status" value="1"/>
</dbReference>
<dbReference type="EMBL" id="QJUI01000011">
    <property type="protein sequence ID" value="TBU77889.1"/>
    <property type="molecule type" value="Genomic_DNA"/>
</dbReference>
<evidence type="ECO:0000256" key="1">
    <source>
        <dbReference type="ARBA" id="ARBA00023015"/>
    </source>
</evidence>
<feature type="domain" description="HTH araC/xylS-type" evidence="4">
    <location>
        <begin position="188"/>
        <end position="285"/>
    </location>
</feature>
<evidence type="ECO:0000256" key="3">
    <source>
        <dbReference type="ARBA" id="ARBA00023163"/>
    </source>
</evidence>
<dbReference type="GO" id="GO:0043565">
    <property type="term" value="F:sequence-specific DNA binding"/>
    <property type="evidence" value="ECO:0007669"/>
    <property type="project" value="InterPro"/>
</dbReference>
<dbReference type="Proteomes" id="UP000292302">
    <property type="component" value="Unassembled WGS sequence"/>
</dbReference>
<dbReference type="RefSeq" id="WP_131180571.1">
    <property type="nucleotide sequence ID" value="NZ_QJUI01000011.1"/>
</dbReference>
<dbReference type="PROSITE" id="PS00041">
    <property type="entry name" value="HTH_ARAC_FAMILY_1"/>
    <property type="match status" value="1"/>
</dbReference>
<keyword evidence="6" id="KW-1185">Reference proteome</keyword>
<organism evidence="5 6">
    <name type="scientific">Phytopseudomonas daroniae</name>
    <dbReference type="NCBI Taxonomy" id="2487519"/>
    <lineage>
        <taxon>Bacteria</taxon>
        <taxon>Pseudomonadati</taxon>
        <taxon>Pseudomonadota</taxon>
        <taxon>Gammaproteobacteria</taxon>
        <taxon>Pseudomonadales</taxon>
        <taxon>Pseudomonadaceae</taxon>
        <taxon>Phytopseudomonas</taxon>
    </lineage>
</organism>
<sequence>MNDLLKAVSRYAEANHQGGIAATPFPGLVILRETTPTALLYAISRPLVALVLQGKKRVSMGDKIFEFGAGESLIITADVPTVSQIIVASQNEPYLAFVIELDHVLIESLVVEMGTAPFTVGEPLRVESTETEVTDAALRLLRLLERPSSVAVLKSQLLRELHYWLLSGRHGGAIRALGIASSHAQRVGRAIARIRDEFAQPLRVEQLAETAGMSVSGFHTHFRTVTSLTPLQYQKQLRLIEARRRLLEGTPIANAAYGVGYESIPQFTREYGRMFGVSPAKDIREVKMLLSTSA</sequence>
<dbReference type="Pfam" id="PF06719">
    <property type="entry name" value="AraC_N"/>
    <property type="match status" value="1"/>
</dbReference>
<comment type="caution">
    <text evidence="5">The sequence shown here is derived from an EMBL/GenBank/DDBJ whole genome shotgun (WGS) entry which is preliminary data.</text>
</comment>
<dbReference type="InterPro" id="IPR018062">
    <property type="entry name" value="HTH_AraC-typ_CS"/>
</dbReference>
<dbReference type="Pfam" id="PF12833">
    <property type="entry name" value="HTH_18"/>
    <property type="match status" value="1"/>
</dbReference>
<keyword evidence="1" id="KW-0805">Transcription regulation</keyword>
<gene>
    <name evidence="5" type="ORF">DNK06_13765</name>
</gene>
<dbReference type="PROSITE" id="PS01124">
    <property type="entry name" value="HTH_ARAC_FAMILY_2"/>
    <property type="match status" value="1"/>
</dbReference>
<name>A0A4Q9QLD4_9GAMM</name>
<dbReference type="GO" id="GO:0003700">
    <property type="term" value="F:DNA-binding transcription factor activity"/>
    <property type="evidence" value="ECO:0007669"/>
    <property type="project" value="InterPro"/>
</dbReference>
<evidence type="ECO:0000313" key="6">
    <source>
        <dbReference type="Proteomes" id="UP000292302"/>
    </source>
</evidence>
<dbReference type="OrthoDB" id="34150at2"/>
<evidence type="ECO:0000313" key="5">
    <source>
        <dbReference type="EMBL" id="TBU77889.1"/>
    </source>
</evidence>
<keyword evidence="2" id="KW-0238">DNA-binding</keyword>
<dbReference type="SMART" id="SM00342">
    <property type="entry name" value="HTH_ARAC"/>
    <property type="match status" value="1"/>
</dbReference>
<dbReference type="PANTHER" id="PTHR43436:SF1">
    <property type="entry name" value="TRANSCRIPTIONAL REGULATORY PROTEIN"/>
    <property type="match status" value="1"/>
</dbReference>
<dbReference type="SUPFAM" id="SSF46689">
    <property type="entry name" value="Homeodomain-like"/>
    <property type="match status" value="2"/>
</dbReference>
<dbReference type="Gene3D" id="1.10.10.60">
    <property type="entry name" value="Homeodomain-like"/>
    <property type="match status" value="2"/>
</dbReference>
<evidence type="ECO:0000259" key="4">
    <source>
        <dbReference type="PROSITE" id="PS01124"/>
    </source>
</evidence>
<protein>
    <submittedName>
        <fullName evidence="5">AraC family transcriptional regulator</fullName>
    </submittedName>
</protein>
<dbReference type="InterPro" id="IPR009057">
    <property type="entry name" value="Homeodomain-like_sf"/>
</dbReference>
<dbReference type="InterPro" id="IPR009594">
    <property type="entry name" value="Tscrpt_reg_HTH_AraC_N"/>
</dbReference>
<dbReference type="AlphaFoldDB" id="A0A4Q9QLD4"/>